<evidence type="ECO:0000256" key="2">
    <source>
        <dbReference type="SAM" id="SignalP"/>
    </source>
</evidence>
<feature type="signal peptide" evidence="2">
    <location>
        <begin position="1"/>
        <end position="20"/>
    </location>
</feature>
<dbReference type="RefSeq" id="WP_307557021.1">
    <property type="nucleotide sequence ID" value="NZ_JAUSQU010000001.1"/>
</dbReference>
<evidence type="ECO:0000313" key="3">
    <source>
        <dbReference type="EMBL" id="MDP9843070.1"/>
    </source>
</evidence>
<reference evidence="3 4" key="1">
    <citation type="submission" date="2023-07" db="EMBL/GenBank/DDBJ databases">
        <title>Sequencing the genomes of 1000 actinobacteria strains.</title>
        <authorList>
            <person name="Klenk H.-P."/>
        </authorList>
    </citation>
    <scope>NUCLEOTIDE SEQUENCE [LARGE SCALE GENOMIC DNA]</scope>
    <source>
        <strain evidence="3 4">DSM 46740</strain>
    </source>
</reference>
<keyword evidence="4" id="KW-1185">Reference proteome</keyword>
<organism evidence="3 4">
    <name type="scientific">Streptosporangium lutulentum</name>
    <dbReference type="NCBI Taxonomy" id="1461250"/>
    <lineage>
        <taxon>Bacteria</taxon>
        <taxon>Bacillati</taxon>
        <taxon>Actinomycetota</taxon>
        <taxon>Actinomycetes</taxon>
        <taxon>Streptosporangiales</taxon>
        <taxon>Streptosporangiaceae</taxon>
        <taxon>Streptosporangium</taxon>
    </lineage>
</organism>
<keyword evidence="2" id="KW-0732">Signal</keyword>
<gene>
    <name evidence="3" type="ORF">J2853_002281</name>
</gene>
<evidence type="ECO:0000256" key="1">
    <source>
        <dbReference type="SAM" id="MobiDB-lite"/>
    </source>
</evidence>
<protein>
    <submittedName>
        <fullName evidence="3">Uncharacterized protein</fullName>
    </submittedName>
</protein>
<dbReference type="Proteomes" id="UP001225356">
    <property type="component" value="Unassembled WGS sequence"/>
</dbReference>
<proteinExistence type="predicted"/>
<sequence>MIVLLTVLTLAEIIRLPAVAAVARCSAPMRDATPDPTVVRAGRTSTHLGGAQGTCRS</sequence>
<evidence type="ECO:0000313" key="4">
    <source>
        <dbReference type="Proteomes" id="UP001225356"/>
    </source>
</evidence>
<feature type="chain" id="PRO_5046864056" evidence="2">
    <location>
        <begin position="21"/>
        <end position="57"/>
    </location>
</feature>
<comment type="caution">
    <text evidence="3">The sequence shown here is derived from an EMBL/GenBank/DDBJ whole genome shotgun (WGS) entry which is preliminary data.</text>
</comment>
<dbReference type="EMBL" id="JAUSQU010000001">
    <property type="protein sequence ID" value="MDP9843070.1"/>
    <property type="molecule type" value="Genomic_DNA"/>
</dbReference>
<accession>A0ABT9Q8J4</accession>
<name>A0ABT9Q8J4_9ACTN</name>
<feature type="region of interest" description="Disordered" evidence="1">
    <location>
        <begin position="32"/>
        <end position="57"/>
    </location>
</feature>